<feature type="binding site" evidence="6">
    <location>
        <position position="375"/>
    </location>
    <ligand>
        <name>ATP</name>
        <dbReference type="ChEBI" id="CHEBI:30616"/>
    </ligand>
</feature>
<dbReference type="GO" id="GO:0005524">
    <property type="term" value="F:ATP binding"/>
    <property type="evidence" value="ECO:0007669"/>
    <property type="project" value="UniProtKB-UniRule"/>
</dbReference>
<evidence type="ECO:0000256" key="4">
    <source>
        <dbReference type="ARBA" id="ARBA00022777"/>
    </source>
</evidence>
<gene>
    <name evidence="9" type="ORF">SAPINGB_P004095</name>
</gene>
<evidence type="ECO:0000313" key="10">
    <source>
        <dbReference type="Proteomes" id="UP000398389"/>
    </source>
</evidence>
<keyword evidence="10" id="KW-1185">Reference proteome</keyword>
<evidence type="ECO:0000256" key="2">
    <source>
        <dbReference type="ARBA" id="ARBA00022679"/>
    </source>
</evidence>
<dbReference type="PROSITE" id="PS50011">
    <property type="entry name" value="PROTEIN_KINASE_DOM"/>
    <property type="match status" value="1"/>
</dbReference>
<dbReference type="PANTHER" id="PTHR45646">
    <property type="entry name" value="SERINE/THREONINE-PROTEIN KINASE DOA-RELATED"/>
    <property type="match status" value="1"/>
</dbReference>
<dbReference type="SUPFAM" id="SSF56112">
    <property type="entry name" value="Protein kinase-like (PK-like)"/>
    <property type="match status" value="1"/>
</dbReference>
<feature type="compositionally biased region" description="Acidic residues" evidence="7">
    <location>
        <begin position="176"/>
        <end position="189"/>
    </location>
</feature>
<feature type="compositionally biased region" description="Low complexity" evidence="7">
    <location>
        <begin position="1"/>
        <end position="14"/>
    </location>
</feature>
<keyword evidence="4" id="KW-0418">Kinase</keyword>
<dbReference type="PROSITE" id="PS00108">
    <property type="entry name" value="PROTEIN_KINASE_ST"/>
    <property type="match status" value="1"/>
</dbReference>
<feature type="compositionally biased region" description="Low complexity" evidence="7">
    <location>
        <begin position="197"/>
        <end position="232"/>
    </location>
</feature>
<dbReference type="GO" id="GO:0004674">
    <property type="term" value="F:protein serine/threonine kinase activity"/>
    <property type="evidence" value="ECO:0007669"/>
    <property type="project" value="UniProtKB-KW"/>
</dbReference>
<evidence type="ECO:0000256" key="7">
    <source>
        <dbReference type="SAM" id="MobiDB-lite"/>
    </source>
</evidence>
<dbReference type="PROSITE" id="PS00107">
    <property type="entry name" value="PROTEIN_KINASE_ATP"/>
    <property type="match status" value="1"/>
</dbReference>
<dbReference type="AlphaFoldDB" id="A0A5E8BY61"/>
<feature type="compositionally biased region" description="Acidic residues" evidence="7">
    <location>
        <begin position="146"/>
        <end position="156"/>
    </location>
</feature>
<feature type="region of interest" description="Disordered" evidence="7">
    <location>
        <begin position="36"/>
        <end position="288"/>
    </location>
</feature>
<dbReference type="CDD" id="cd14134">
    <property type="entry name" value="PKc_CLK"/>
    <property type="match status" value="1"/>
</dbReference>
<keyword evidence="5 6" id="KW-0067">ATP-binding</keyword>
<sequence>MATTMATLSAMALAKGPRQKTQTDLANMAIARSSAVAVGAQQLHQEDQQQLQKQQGSVLPPMASSSVSTSTPVADHHHIHHTHHHSHHHSSSSSSSSSHNNHHHRHLHQSSSASISSNTSTPRIQPPMSWTGLDRSGKPIEIIVISDDEDEDEDEDKQNIKGRPSGSSGSFNVDVPADDDNNDDDDDEVICTGSHPSTYPSLSSTSISSASYGSTSSACSSSSTSSYTSYSALDHPIPTTSTSYSSSSSSTSHKRKRSRLSPTPPAAASATSPSSSINPEKSRANRKRQRLISEIKYYPPSQPVIKYNDIHIPEFNDSPRGSSACTQDKDGYFNAACPTSIVNGRFHLSKVLGQGTFGKVFAAYDTKNRRHCALKIIRAIPKYRDASKIELRVLSTIVRYDSNNRNRCIHVREAFSYNGHVCILTDLLSLSIYDFMKLNHFWSFPPSHVQSFARQILTSVAFLHDLGLVHTDLKPENILLKSSDNVPRTHPKTAPQNEKYLTLKDTAISLIDFGSAIFNDEYHNNIVSTRHYRAPEIILGVGWSFPCDVWSIGCIIVELCTGEALFQTHENCEHLALMEKILGRSIDRSLLSLASRNQTGVVLINPKTGRINFPNQTTEKNSIKVVNETRTLATILRRKAMPTMQTADERYWHLLKDLLAQIFTYDPAKRITARDALSHPWLTYDIDNDNYLYDE</sequence>
<evidence type="ECO:0000256" key="5">
    <source>
        <dbReference type="ARBA" id="ARBA00022840"/>
    </source>
</evidence>
<evidence type="ECO:0000259" key="8">
    <source>
        <dbReference type="PROSITE" id="PS50011"/>
    </source>
</evidence>
<dbReference type="GeneID" id="43582910"/>
<accession>A0A5E8BY61</accession>
<protein>
    <recommendedName>
        <fullName evidence="8">Protein kinase domain-containing protein</fullName>
    </recommendedName>
</protein>
<dbReference type="GO" id="GO:0043484">
    <property type="term" value="P:regulation of RNA splicing"/>
    <property type="evidence" value="ECO:0007669"/>
    <property type="project" value="TreeGrafter"/>
</dbReference>
<evidence type="ECO:0000313" key="9">
    <source>
        <dbReference type="EMBL" id="VVT54477.1"/>
    </source>
</evidence>
<organism evidence="9 10">
    <name type="scientific">Magnusiomyces paraingens</name>
    <dbReference type="NCBI Taxonomy" id="2606893"/>
    <lineage>
        <taxon>Eukaryota</taxon>
        <taxon>Fungi</taxon>
        <taxon>Dikarya</taxon>
        <taxon>Ascomycota</taxon>
        <taxon>Saccharomycotina</taxon>
        <taxon>Dipodascomycetes</taxon>
        <taxon>Dipodascales</taxon>
        <taxon>Dipodascaceae</taxon>
        <taxon>Magnusiomyces</taxon>
    </lineage>
</organism>
<evidence type="ECO:0000256" key="1">
    <source>
        <dbReference type="ARBA" id="ARBA00022527"/>
    </source>
</evidence>
<keyword evidence="3 6" id="KW-0547">Nucleotide-binding</keyword>
<dbReference type="Proteomes" id="UP000398389">
    <property type="component" value="Unassembled WGS sequence"/>
</dbReference>
<dbReference type="OrthoDB" id="283111at2759"/>
<evidence type="ECO:0000256" key="6">
    <source>
        <dbReference type="PROSITE-ProRule" id="PRU10141"/>
    </source>
</evidence>
<dbReference type="Pfam" id="PF00069">
    <property type="entry name" value="Pkinase"/>
    <property type="match status" value="1"/>
</dbReference>
<evidence type="ECO:0000256" key="3">
    <source>
        <dbReference type="ARBA" id="ARBA00022741"/>
    </source>
</evidence>
<dbReference type="SMART" id="SM00220">
    <property type="entry name" value="S_TKc"/>
    <property type="match status" value="1"/>
</dbReference>
<proteinExistence type="predicted"/>
<dbReference type="InterPro" id="IPR000719">
    <property type="entry name" value="Prot_kinase_dom"/>
</dbReference>
<name>A0A5E8BY61_9ASCO</name>
<feature type="region of interest" description="Disordered" evidence="7">
    <location>
        <begin position="1"/>
        <end position="22"/>
    </location>
</feature>
<dbReference type="PANTHER" id="PTHR45646:SF11">
    <property type="entry name" value="SERINE_THREONINE-PROTEIN KINASE DOA"/>
    <property type="match status" value="1"/>
</dbReference>
<reference evidence="9 10" key="1">
    <citation type="submission" date="2019-09" db="EMBL/GenBank/DDBJ databases">
        <authorList>
            <person name="Brejova B."/>
        </authorList>
    </citation>
    <scope>NUCLEOTIDE SEQUENCE [LARGE SCALE GENOMIC DNA]</scope>
</reference>
<dbReference type="InterPro" id="IPR051175">
    <property type="entry name" value="CLK_kinases"/>
</dbReference>
<feature type="compositionally biased region" description="Basic residues" evidence="7">
    <location>
        <begin position="77"/>
        <end position="90"/>
    </location>
</feature>
<feature type="compositionally biased region" description="Low complexity" evidence="7">
    <location>
        <begin position="266"/>
        <end position="276"/>
    </location>
</feature>
<dbReference type="Gene3D" id="3.30.200.20">
    <property type="entry name" value="Phosphorylase Kinase, domain 1"/>
    <property type="match status" value="1"/>
</dbReference>
<feature type="domain" description="Protein kinase" evidence="8">
    <location>
        <begin position="346"/>
        <end position="682"/>
    </location>
</feature>
<dbReference type="InterPro" id="IPR011009">
    <property type="entry name" value="Kinase-like_dom_sf"/>
</dbReference>
<dbReference type="InterPro" id="IPR017441">
    <property type="entry name" value="Protein_kinase_ATP_BS"/>
</dbReference>
<feature type="compositionally biased region" description="Low complexity" evidence="7">
    <location>
        <begin position="109"/>
        <end position="120"/>
    </location>
</feature>
<dbReference type="InterPro" id="IPR008271">
    <property type="entry name" value="Ser/Thr_kinase_AS"/>
</dbReference>
<keyword evidence="2" id="KW-0808">Transferase</keyword>
<dbReference type="EMBL" id="CABVLU010000003">
    <property type="protein sequence ID" value="VVT54477.1"/>
    <property type="molecule type" value="Genomic_DNA"/>
</dbReference>
<feature type="compositionally biased region" description="Low complexity" evidence="7">
    <location>
        <begin position="48"/>
        <end position="73"/>
    </location>
</feature>
<dbReference type="GO" id="GO:0005634">
    <property type="term" value="C:nucleus"/>
    <property type="evidence" value="ECO:0007669"/>
    <property type="project" value="TreeGrafter"/>
</dbReference>
<dbReference type="Gene3D" id="1.10.510.10">
    <property type="entry name" value="Transferase(Phosphotransferase) domain 1"/>
    <property type="match status" value="1"/>
</dbReference>
<dbReference type="RefSeq" id="XP_031854701.1">
    <property type="nucleotide sequence ID" value="XM_031998810.1"/>
</dbReference>
<keyword evidence="1" id="KW-0723">Serine/threonine-protein kinase</keyword>
<feature type="compositionally biased region" description="Low complexity" evidence="7">
    <location>
        <begin position="239"/>
        <end position="251"/>
    </location>
</feature>